<feature type="transmembrane region" description="Helical" evidence="1">
    <location>
        <begin position="219"/>
        <end position="243"/>
    </location>
</feature>
<feature type="transmembrane region" description="Helical" evidence="1">
    <location>
        <begin position="26"/>
        <end position="45"/>
    </location>
</feature>
<comment type="caution">
    <text evidence="2">The sequence shown here is derived from an EMBL/GenBank/DDBJ whole genome shotgun (WGS) entry which is preliminary data.</text>
</comment>
<keyword evidence="1" id="KW-0472">Membrane</keyword>
<accession>A0ABN9YJF7</accession>
<keyword evidence="1" id="KW-1133">Transmembrane helix</keyword>
<feature type="transmembrane region" description="Helical" evidence="1">
    <location>
        <begin position="263"/>
        <end position="285"/>
    </location>
</feature>
<dbReference type="EMBL" id="CAUYUJ010022705">
    <property type="protein sequence ID" value="CAK0912154.1"/>
    <property type="molecule type" value="Genomic_DNA"/>
</dbReference>
<evidence type="ECO:0000313" key="3">
    <source>
        <dbReference type="Proteomes" id="UP001189429"/>
    </source>
</evidence>
<organism evidence="2 3">
    <name type="scientific">Prorocentrum cordatum</name>
    <dbReference type="NCBI Taxonomy" id="2364126"/>
    <lineage>
        <taxon>Eukaryota</taxon>
        <taxon>Sar</taxon>
        <taxon>Alveolata</taxon>
        <taxon>Dinophyceae</taxon>
        <taxon>Prorocentrales</taxon>
        <taxon>Prorocentraceae</taxon>
        <taxon>Prorocentrum</taxon>
    </lineage>
</organism>
<feature type="transmembrane region" description="Helical" evidence="1">
    <location>
        <begin position="57"/>
        <end position="76"/>
    </location>
</feature>
<keyword evidence="3" id="KW-1185">Reference proteome</keyword>
<gene>
    <name evidence="2" type="ORF">PCOR1329_LOCUS85771</name>
</gene>
<feature type="transmembrane region" description="Helical" evidence="1">
    <location>
        <begin position="120"/>
        <end position="143"/>
    </location>
</feature>
<keyword evidence="1" id="KW-0812">Transmembrane</keyword>
<sequence>MLFHARFHTEFLPGMNITWEIIRREVVWVLIVVICGDSAYATIAIHYDIFPVPLGSYVAAALSIGFLPLVYFVFPVSYRKKPGFWKHFLTIGSVSGIALYTIFAFLYPLIYAWYLISSPVGQSLIVLIFLASRLLFEMLGVCLSKSFGADVLPRFVFFTLTLYEWQMGVILARASHWSISLELCCINVLENLYFVHALPSRSRNDPVTDLKSMRILMVLLARELAEVWASWQWFASLLCIYWFNPDGNDTTRGLSAKNFYSNGATYVGIDVVVELVSLLLTCVVVRAKGWDPFTFLRGFIGLHGGFFVRCCLVCVWCLSMQYVNMGNDLTFKFEWL</sequence>
<protein>
    <recommendedName>
        <fullName evidence="4">XK-related protein</fullName>
    </recommendedName>
</protein>
<evidence type="ECO:0008006" key="4">
    <source>
        <dbReference type="Google" id="ProtNLM"/>
    </source>
</evidence>
<evidence type="ECO:0000256" key="1">
    <source>
        <dbReference type="SAM" id="Phobius"/>
    </source>
</evidence>
<dbReference type="Proteomes" id="UP001189429">
    <property type="component" value="Unassembled WGS sequence"/>
</dbReference>
<feature type="transmembrane region" description="Helical" evidence="1">
    <location>
        <begin position="306"/>
        <end position="323"/>
    </location>
</feature>
<reference evidence="2" key="1">
    <citation type="submission" date="2023-10" db="EMBL/GenBank/DDBJ databases">
        <authorList>
            <person name="Chen Y."/>
            <person name="Shah S."/>
            <person name="Dougan E. K."/>
            <person name="Thang M."/>
            <person name="Chan C."/>
        </authorList>
    </citation>
    <scope>NUCLEOTIDE SEQUENCE [LARGE SCALE GENOMIC DNA]</scope>
</reference>
<feature type="transmembrane region" description="Helical" evidence="1">
    <location>
        <begin position="88"/>
        <end position="114"/>
    </location>
</feature>
<evidence type="ECO:0000313" key="2">
    <source>
        <dbReference type="EMBL" id="CAK0912154.1"/>
    </source>
</evidence>
<proteinExistence type="predicted"/>
<name>A0ABN9YJF7_9DINO</name>